<dbReference type="Gene3D" id="1.20.1250.20">
    <property type="entry name" value="MFS general substrate transporter like domains"/>
    <property type="match status" value="1"/>
</dbReference>
<feature type="transmembrane region" description="Helical" evidence="5">
    <location>
        <begin position="200"/>
        <end position="220"/>
    </location>
</feature>
<feature type="transmembrane region" description="Helical" evidence="5">
    <location>
        <begin position="348"/>
        <end position="370"/>
    </location>
</feature>
<dbReference type="GO" id="GO:0022857">
    <property type="term" value="F:transmembrane transporter activity"/>
    <property type="evidence" value="ECO:0007669"/>
    <property type="project" value="InterPro"/>
</dbReference>
<feature type="transmembrane region" description="Helical" evidence="5">
    <location>
        <begin position="137"/>
        <end position="157"/>
    </location>
</feature>
<evidence type="ECO:0000259" key="6">
    <source>
        <dbReference type="PROSITE" id="PS50850"/>
    </source>
</evidence>
<dbReference type="InterPro" id="IPR011701">
    <property type="entry name" value="MFS"/>
</dbReference>
<reference evidence="7 8" key="1">
    <citation type="journal article" date="2017" name="BMC Genomics">
        <title>Chromosome level assembly and secondary metabolite potential of the parasitic fungus Cordyceps militaris.</title>
        <authorList>
            <person name="Kramer G.J."/>
            <person name="Nodwell J.R."/>
        </authorList>
    </citation>
    <scope>NUCLEOTIDE SEQUENCE [LARGE SCALE GENOMIC DNA]</scope>
    <source>
        <strain evidence="7 8">ATCC 34164</strain>
    </source>
</reference>
<keyword evidence="4 5" id="KW-0472">Membrane</keyword>
<name>A0A2H4SW51_CORMI</name>
<evidence type="ECO:0000256" key="2">
    <source>
        <dbReference type="ARBA" id="ARBA00022692"/>
    </source>
</evidence>
<feature type="transmembrane region" description="Helical" evidence="5">
    <location>
        <begin position="314"/>
        <end position="336"/>
    </location>
</feature>
<accession>A0A2H4SW51</accession>
<dbReference type="AlphaFoldDB" id="A0A2H4SW51"/>
<dbReference type="InterPro" id="IPR020846">
    <property type="entry name" value="MFS_dom"/>
</dbReference>
<evidence type="ECO:0000313" key="8">
    <source>
        <dbReference type="Proteomes" id="UP000323067"/>
    </source>
</evidence>
<protein>
    <submittedName>
        <fullName evidence="7">Major facilitator superfamily</fullName>
    </submittedName>
</protein>
<evidence type="ECO:0000256" key="5">
    <source>
        <dbReference type="SAM" id="Phobius"/>
    </source>
</evidence>
<organism evidence="7 8">
    <name type="scientific">Cordyceps militaris</name>
    <name type="common">Caterpillar fungus</name>
    <name type="synonym">Clavaria militaris</name>
    <dbReference type="NCBI Taxonomy" id="73501"/>
    <lineage>
        <taxon>Eukaryota</taxon>
        <taxon>Fungi</taxon>
        <taxon>Dikarya</taxon>
        <taxon>Ascomycota</taxon>
        <taxon>Pezizomycotina</taxon>
        <taxon>Sordariomycetes</taxon>
        <taxon>Hypocreomycetidae</taxon>
        <taxon>Hypocreales</taxon>
        <taxon>Cordycipitaceae</taxon>
        <taxon>Cordyceps</taxon>
    </lineage>
</organism>
<feature type="transmembrane region" description="Helical" evidence="5">
    <location>
        <begin position="240"/>
        <end position="257"/>
    </location>
</feature>
<proteinExistence type="predicted"/>
<dbReference type="PRINTS" id="PR01036">
    <property type="entry name" value="TCRTETB"/>
</dbReference>
<keyword evidence="2 5" id="KW-0812">Transmembrane</keyword>
<feature type="transmembrane region" description="Helical" evidence="5">
    <location>
        <begin position="82"/>
        <end position="100"/>
    </location>
</feature>
<comment type="subcellular location">
    <subcellularLocation>
        <location evidence="1">Membrane</location>
        <topology evidence="1">Multi-pass membrane protein</topology>
    </subcellularLocation>
</comment>
<dbReference type="VEuPathDB" id="FungiDB:CCM_09040"/>
<evidence type="ECO:0000256" key="1">
    <source>
        <dbReference type="ARBA" id="ARBA00004141"/>
    </source>
</evidence>
<dbReference type="GO" id="GO:0005886">
    <property type="term" value="C:plasma membrane"/>
    <property type="evidence" value="ECO:0007669"/>
    <property type="project" value="TreeGrafter"/>
</dbReference>
<dbReference type="Pfam" id="PF07690">
    <property type="entry name" value="MFS_1"/>
    <property type="match status" value="1"/>
</dbReference>
<feature type="transmembrane region" description="Helical" evidence="5">
    <location>
        <begin position="44"/>
        <end position="70"/>
    </location>
</feature>
<dbReference type="EMBL" id="CP023328">
    <property type="protein sequence ID" value="ATY67332.1"/>
    <property type="molecule type" value="Genomic_DNA"/>
</dbReference>
<feature type="transmembrane region" description="Helical" evidence="5">
    <location>
        <begin position="269"/>
        <end position="293"/>
    </location>
</feature>
<feature type="transmembrane region" description="Helical" evidence="5">
    <location>
        <begin position="169"/>
        <end position="188"/>
    </location>
</feature>
<dbReference type="PROSITE" id="PS50850">
    <property type="entry name" value="MFS"/>
    <property type="match status" value="1"/>
</dbReference>
<keyword evidence="3 5" id="KW-1133">Transmembrane helix</keyword>
<dbReference type="Proteomes" id="UP000323067">
    <property type="component" value="Chromosome i"/>
</dbReference>
<dbReference type="OrthoDB" id="440553at2759"/>
<dbReference type="SUPFAM" id="SSF103473">
    <property type="entry name" value="MFS general substrate transporter"/>
    <property type="match status" value="1"/>
</dbReference>
<feature type="transmembrane region" description="Helical" evidence="5">
    <location>
        <begin position="382"/>
        <end position="404"/>
    </location>
</feature>
<feature type="transmembrane region" description="Helical" evidence="5">
    <location>
        <begin position="112"/>
        <end position="131"/>
    </location>
</feature>
<evidence type="ECO:0000256" key="4">
    <source>
        <dbReference type="ARBA" id="ARBA00023136"/>
    </source>
</evidence>
<sequence length="536" mass="57068">MASPSPPDAANDASPTSSRLNVHLIADHSSQPSGHDDAASPWRFWLLAVGICLSLFLSMIDSSVVSTSLYTIGLEFKAPQSVNWVALAYSLAQVGCAATFAQLSDIIGRRNILIAANAIFFASSLACGFSKNIHQLIAFRALQGVGGSGLYSMPMIVLPEICPIQLKQYIAAVVAIVVAGSSVLGPVLGGFLTNYATWRWVFWLNGPICFLSMLALVLLWPPVQSLPIVPRQSWKSFDAIGTFLLISAAVLVVFAFQKVGESGSGAWSSAIFIAPLTIGTASWVMLVAWEYFVNQRMKAHISPTFPVALFRNRRYVSGILTTLATGYPLLLIIFSSTTRVQVVSGKSALMSGVMLLPMLGTIAIGGMLAGKVNQTNYRVSETIIAGACLVLVGCGLLATVRGAADDAKALGFLVFPGLGFGLLTTAATIMATVESSPQNRASAQGALTQLRMFGGSLGISASTVLLHREISKLSSNPEMRLSAREWEAVRVAYSEAFRKCMLSATVVSAAGVLFALGGYWREKKPTEEHRQGMESA</sequence>
<feature type="domain" description="Major facilitator superfamily (MFS) profile" evidence="6">
    <location>
        <begin position="47"/>
        <end position="523"/>
    </location>
</feature>
<evidence type="ECO:0000313" key="7">
    <source>
        <dbReference type="EMBL" id="ATY67332.1"/>
    </source>
</evidence>
<feature type="transmembrane region" description="Helical" evidence="5">
    <location>
        <begin position="500"/>
        <end position="520"/>
    </location>
</feature>
<dbReference type="PANTHER" id="PTHR23501">
    <property type="entry name" value="MAJOR FACILITATOR SUPERFAMILY"/>
    <property type="match status" value="1"/>
</dbReference>
<gene>
    <name evidence="7" type="ORF">A9K55_000415</name>
</gene>
<dbReference type="VEuPathDB" id="FungiDB:A9K55_000415"/>
<dbReference type="InterPro" id="IPR036259">
    <property type="entry name" value="MFS_trans_sf"/>
</dbReference>
<dbReference type="PANTHER" id="PTHR23501:SF43">
    <property type="entry name" value="MULTIDRUG TRANSPORTER, PUTATIVE (AFU_ORTHOLOGUE AFUA_6G03040)-RELATED"/>
    <property type="match status" value="1"/>
</dbReference>
<evidence type="ECO:0000256" key="3">
    <source>
        <dbReference type="ARBA" id="ARBA00022989"/>
    </source>
</evidence>
<feature type="transmembrane region" description="Helical" evidence="5">
    <location>
        <begin position="410"/>
        <end position="433"/>
    </location>
</feature>